<dbReference type="AlphaFoldDB" id="D7TUY2"/>
<evidence type="ECO:0000313" key="1">
    <source>
        <dbReference type="EMBL" id="CBI34307.3"/>
    </source>
</evidence>
<dbReference type="EMBL" id="FN596249">
    <property type="protein sequence ID" value="CBI34307.3"/>
    <property type="molecule type" value="Genomic_DNA"/>
</dbReference>
<reference evidence="2" key="1">
    <citation type="journal article" date="2007" name="Nature">
        <title>The grapevine genome sequence suggests ancestral hexaploidization in major angiosperm phyla.</title>
        <authorList>
            <consortium name="The French-Italian Public Consortium for Grapevine Genome Characterization."/>
            <person name="Jaillon O."/>
            <person name="Aury J.-M."/>
            <person name="Noel B."/>
            <person name="Policriti A."/>
            <person name="Clepet C."/>
            <person name="Casagrande A."/>
            <person name="Choisne N."/>
            <person name="Aubourg S."/>
            <person name="Vitulo N."/>
            <person name="Jubin C."/>
            <person name="Vezzi A."/>
            <person name="Legeai F."/>
            <person name="Hugueney P."/>
            <person name="Dasilva C."/>
            <person name="Horner D."/>
            <person name="Mica E."/>
            <person name="Jublot D."/>
            <person name="Poulain J."/>
            <person name="Bruyere C."/>
            <person name="Billault A."/>
            <person name="Segurens B."/>
            <person name="Gouyvenoux M."/>
            <person name="Ugarte E."/>
            <person name="Cattonaro F."/>
            <person name="Anthouard V."/>
            <person name="Vico V."/>
            <person name="Del Fabbro C."/>
            <person name="Alaux M."/>
            <person name="Di Gaspero G."/>
            <person name="Dumas V."/>
            <person name="Felice N."/>
            <person name="Paillard S."/>
            <person name="Juman I."/>
            <person name="Moroldo M."/>
            <person name="Scalabrin S."/>
            <person name="Canaguier A."/>
            <person name="Le Clainche I."/>
            <person name="Malacrida G."/>
            <person name="Durand E."/>
            <person name="Pesole G."/>
            <person name="Laucou V."/>
            <person name="Chatelet P."/>
            <person name="Merdinoglu D."/>
            <person name="Delledonne M."/>
            <person name="Pezzotti M."/>
            <person name="Lecharny A."/>
            <person name="Scarpelli C."/>
            <person name="Artiguenave F."/>
            <person name="Pe M.E."/>
            <person name="Valle G."/>
            <person name="Morgante M."/>
            <person name="Caboche M."/>
            <person name="Adam-Blondon A.-F."/>
            <person name="Weissenbach J."/>
            <person name="Quetier F."/>
            <person name="Wincker P."/>
        </authorList>
    </citation>
    <scope>NUCLEOTIDE SEQUENCE [LARGE SCALE GENOMIC DNA]</scope>
    <source>
        <strain evidence="2">cv. Pinot noir / PN40024</strain>
    </source>
</reference>
<protein>
    <submittedName>
        <fullName evidence="1">Uncharacterized protein</fullName>
    </submittedName>
</protein>
<dbReference type="PaxDb" id="29760-VIT_14s0030g00560.t01"/>
<dbReference type="InParanoid" id="D7TUY2"/>
<accession>D7TUY2</accession>
<proteinExistence type="predicted"/>
<evidence type="ECO:0000313" key="2">
    <source>
        <dbReference type="Proteomes" id="UP000009183"/>
    </source>
</evidence>
<dbReference type="Proteomes" id="UP000009183">
    <property type="component" value="Chromosome 14"/>
</dbReference>
<dbReference type="HOGENOM" id="CLU_2817658_0_0_1"/>
<gene>
    <name evidence="1" type="ordered locus">VIT_14s0030g00560</name>
</gene>
<keyword evidence="2" id="KW-1185">Reference proteome</keyword>
<organism evidence="1 2">
    <name type="scientific">Vitis vinifera</name>
    <name type="common">Grape</name>
    <dbReference type="NCBI Taxonomy" id="29760"/>
    <lineage>
        <taxon>Eukaryota</taxon>
        <taxon>Viridiplantae</taxon>
        <taxon>Streptophyta</taxon>
        <taxon>Embryophyta</taxon>
        <taxon>Tracheophyta</taxon>
        <taxon>Spermatophyta</taxon>
        <taxon>Magnoliopsida</taxon>
        <taxon>eudicotyledons</taxon>
        <taxon>Gunneridae</taxon>
        <taxon>Pentapetalae</taxon>
        <taxon>rosids</taxon>
        <taxon>Vitales</taxon>
        <taxon>Vitaceae</taxon>
        <taxon>Viteae</taxon>
        <taxon>Vitis</taxon>
    </lineage>
</organism>
<name>D7TUY2_VITVI</name>
<sequence length="67" mass="7083">MGGCFSDVRGGKQAVGVGLTGPSLPPTPTSDAALNDAVDHFFRARGIQPLFTQLEVVPPVHFVVFFL</sequence>